<keyword evidence="2" id="KW-1185">Reference proteome</keyword>
<dbReference type="Gramene" id="OBART10G10330.1">
    <property type="protein sequence ID" value="OBART10G10330.1"/>
    <property type="gene ID" value="OBART10G10330"/>
</dbReference>
<reference evidence="1" key="2">
    <citation type="submission" date="2015-03" db="UniProtKB">
        <authorList>
            <consortium name="EnsemblPlants"/>
        </authorList>
    </citation>
    <scope>IDENTIFICATION</scope>
</reference>
<reference evidence="1" key="1">
    <citation type="journal article" date="2009" name="Rice">
        <title>De Novo Next Generation Sequencing of Plant Genomes.</title>
        <authorList>
            <person name="Rounsley S."/>
            <person name="Marri P.R."/>
            <person name="Yu Y."/>
            <person name="He R."/>
            <person name="Sisneros N."/>
            <person name="Goicoechea J.L."/>
            <person name="Lee S.J."/>
            <person name="Angelova A."/>
            <person name="Kudrna D."/>
            <person name="Luo M."/>
            <person name="Affourtit J."/>
            <person name="Desany B."/>
            <person name="Knight J."/>
            <person name="Niazi F."/>
            <person name="Egholm M."/>
            <person name="Wing R.A."/>
        </authorList>
    </citation>
    <scope>NUCLEOTIDE SEQUENCE [LARGE SCALE GENOMIC DNA]</scope>
    <source>
        <strain evidence="1">cv. IRGC 105608</strain>
    </source>
</reference>
<dbReference type="Gene3D" id="3.30.420.10">
    <property type="entry name" value="Ribonuclease H-like superfamily/Ribonuclease H"/>
    <property type="match status" value="2"/>
</dbReference>
<sequence>MGVHPFAKAANGFVMQADAPDAKLADVQAVADAIHGNTKLANIQAVADVIHGNAKLADVQAVPDAIHGNTKIADIQAVADAIHGNTMLADIQAVADAKPDIQFVPDAIHGNTKVADIQAVADAKPDVQAVPGAIHGNTKVADNSVVADAIQGNTKLTDVHPFMEGDCSIKLADAQVRNKAVDGFDATNMSPLVARCLAHHLAKVSVQRVWQGNYPEMFKPVLDAFGQPHRRIYIAFDFEFAADAFTNMHCWPGCTKTNYEYLRRYVNGGDVVQMGLAFVFEDEVDEEPTFTAMALEINFDFTVELRKYNGEAISFLSEQGHDLTEHRDRGVVPHFVYTGLLSHLPFGNSSVTWIAYHGDYDFGFFLRLLQGGCRGSSHLPLELPTFLHQLRLNFPRLYDVRVLGQLVQHGFRGSLTAIADLLGVNRFGRGHHAGVDALLTLSCFFQIVSCLSASGDHQLHRLDSRQGLLAGIAQVNKAIKDARHIGDRTSNIDVIKVQAGNLDEEAQRIQELVPSNFNIIGVEVMHPQLGNRSYAIGAQQNYESMKTYLKDADSFEIVIAFMNSEGMLAYDCVWKFCISSTPRSGYLHPRQFTRLMASCGATSNPNVSWVTFHGAHGIASLISSFSAPQDLPSDWPSYIEQRRAYFPGMYDVALIVHRYPDIGILPTTGCKGGLFDVARALDLNFIKDDNPVTRVLLTLRCYMRLADRGDFPDKQSAVQGQLMEHCCWSCPAKRMEHA</sequence>
<dbReference type="eggNOG" id="KOG0304">
    <property type="taxonomic scope" value="Eukaryota"/>
</dbReference>
<proteinExistence type="predicted"/>
<dbReference type="InterPro" id="IPR012337">
    <property type="entry name" value="RNaseH-like_sf"/>
</dbReference>
<dbReference type="GO" id="GO:0030014">
    <property type="term" value="C:CCR4-NOT complex"/>
    <property type="evidence" value="ECO:0007669"/>
    <property type="project" value="InterPro"/>
</dbReference>
<dbReference type="EnsemblPlants" id="OBART10G10330.1">
    <property type="protein sequence ID" value="OBART10G10330.1"/>
    <property type="gene ID" value="OBART10G10330"/>
</dbReference>
<dbReference type="SUPFAM" id="SSF53098">
    <property type="entry name" value="Ribonuclease H-like"/>
    <property type="match status" value="2"/>
</dbReference>
<dbReference type="GO" id="GO:0004535">
    <property type="term" value="F:poly(A)-specific ribonuclease activity"/>
    <property type="evidence" value="ECO:0007669"/>
    <property type="project" value="InterPro"/>
</dbReference>
<organism evidence="1">
    <name type="scientific">Oryza barthii</name>
    <dbReference type="NCBI Taxonomy" id="65489"/>
    <lineage>
        <taxon>Eukaryota</taxon>
        <taxon>Viridiplantae</taxon>
        <taxon>Streptophyta</taxon>
        <taxon>Embryophyta</taxon>
        <taxon>Tracheophyta</taxon>
        <taxon>Spermatophyta</taxon>
        <taxon>Magnoliopsida</taxon>
        <taxon>Liliopsida</taxon>
        <taxon>Poales</taxon>
        <taxon>Poaceae</taxon>
        <taxon>BOP clade</taxon>
        <taxon>Oryzoideae</taxon>
        <taxon>Oryzeae</taxon>
        <taxon>Oryzinae</taxon>
        <taxon>Oryza</taxon>
    </lineage>
</organism>
<dbReference type="InterPro" id="IPR039637">
    <property type="entry name" value="CNOT7/CNOT8/Pop2"/>
</dbReference>
<dbReference type="FunFam" id="3.30.420.10:FF:000130">
    <property type="entry name" value="CAF1 family ribonuclease containing protein"/>
    <property type="match status" value="1"/>
</dbReference>
<dbReference type="PANTHER" id="PTHR10797">
    <property type="entry name" value="CCR4-NOT TRANSCRIPTION COMPLEX SUBUNIT"/>
    <property type="match status" value="1"/>
</dbReference>
<protein>
    <submittedName>
        <fullName evidence="1">Uncharacterized protein</fullName>
    </submittedName>
</protein>
<dbReference type="Proteomes" id="UP000026960">
    <property type="component" value="Chromosome 10"/>
</dbReference>
<dbReference type="AlphaFoldDB" id="A0A0D3HDS6"/>
<dbReference type="GO" id="GO:0003676">
    <property type="term" value="F:nucleic acid binding"/>
    <property type="evidence" value="ECO:0007669"/>
    <property type="project" value="InterPro"/>
</dbReference>
<evidence type="ECO:0000313" key="1">
    <source>
        <dbReference type="EnsemblPlants" id="OBART10G10330.1"/>
    </source>
</evidence>
<accession>A0A0D3HDS6</accession>
<dbReference type="HOGENOM" id="CLU_418212_0_0_1"/>
<evidence type="ECO:0000313" key="2">
    <source>
        <dbReference type="Proteomes" id="UP000026960"/>
    </source>
</evidence>
<dbReference type="InterPro" id="IPR036397">
    <property type="entry name" value="RNaseH_sf"/>
</dbReference>
<name>A0A0D3HDS6_9ORYZ</name>
<dbReference type="STRING" id="65489.A0A0D3HDS6"/>
<dbReference type="PaxDb" id="65489-OBART10G10330.1"/>
<dbReference type="FunFam" id="3.30.420.10:FF:000179">
    <property type="entry name" value="CAF1 family ribonuclease containing protein"/>
    <property type="match status" value="1"/>
</dbReference>